<proteinExistence type="predicted"/>
<reference evidence="2" key="1">
    <citation type="journal article" date="2019" name="Int. J. Syst. Evol. Microbiol.">
        <title>The Global Catalogue of Microorganisms (GCM) 10K type strain sequencing project: providing services to taxonomists for standard genome sequencing and annotation.</title>
        <authorList>
            <consortium name="The Broad Institute Genomics Platform"/>
            <consortium name="The Broad Institute Genome Sequencing Center for Infectious Disease"/>
            <person name="Wu L."/>
            <person name="Ma J."/>
        </authorList>
    </citation>
    <scope>NUCLEOTIDE SEQUENCE [LARGE SCALE GENOMIC DNA]</scope>
    <source>
        <strain evidence="2">NBRC 108755</strain>
    </source>
</reference>
<evidence type="ECO:0000313" key="1">
    <source>
        <dbReference type="EMBL" id="GMA92672.1"/>
    </source>
</evidence>
<accession>A0ABQ6K187</accession>
<dbReference type="RefSeq" id="WP_284301450.1">
    <property type="nucleotide sequence ID" value="NZ_BSVA01000001.1"/>
</dbReference>
<organism evidence="1 2">
    <name type="scientific">Homoserinibacter gongjuensis</name>
    <dbReference type="NCBI Taxonomy" id="1162968"/>
    <lineage>
        <taxon>Bacteria</taxon>
        <taxon>Bacillati</taxon>
        <taxon>Actinomycetota</taxon>
        <taxon>Actinomycetes</taxon>
        <taxon>Micrococcales</taxon>
        <taxon>Microbacteriaceae</taxon>
        <taxon>Homoserinibacter</taxon>
    </lineage>
</organism>
<sequence>MPTQPRAYAWIDALVATLSDEPQIEAMRLALLLDGLVRSYASLERSLRASEPVPWLDAAVATRFPRLAGAAQQDVSDARLELEFAVDAVLRGVG</sequence>
<dbReference type="SUPFAM" id="SSF48498">
    <property type="entry name" value="Tetracyclin repressor-like, C-terminal domain"/>
    <property type="match status" value="1"/>
</dbReference>
<name>A0ABQ6K187_9MICO</name>
<protein>
    <submittedName>
        <fullName evidence="1">Uncharacterized protein</fullName>
    </submittedName>
</protein>
<keyword evidence="2" id="KW-1185">Reference proteome</keyword>
<dbReference type="EMBL" id="BSVA01000001">
    <property type="protein sequence ID" value="GMA92672.1"/>
    <property type="molecule type" value="Genomic_DNA"/>
</dbReference>
<gene>
    <name evidence="1" type="ORF">GCM10025869_32010</name>
</gene>
<dbReference type="InterPro" id="IPR036271">
    <property type="entry name" value="Tet_transcr_reg_TetR-rel_C_sf"/>
</dbReference>
<dbReference type="Gene3D" id="1.10.357.10">
    <property type="entry name" value="Tetracycline Repressor, domain 2"/>
    <property type="match status" value="1"/>
</dbReference>
<comment type="caution">
    <text evidence="1">The sequence shown here is derived from an EMBL/GenBank/DDBJ whole genome shotgun (WGS) entry which is preliminary data.</text>
</comment>
<dbReference type="Proteomes" id="UP001157069">
    <property type="component" value="Unassembled WGS sequence"/>
</dbReference>
<evidence type="ECO:0000313" key="2">
    <source>
        <dbReference type="Proteomes" id="UP001157069"/>
    </source>
</evidence>